<reference evidence="2" key="1">
    <citation type="submission" date="2020-10" db="EMBL/GenBank/DDBJ databases">
        <authorList>
            <person name="Gilroy R."/>
        </authorList>
    </citation>
    <scope>NUCLEOTIDE SEQUENCE</scope>
    <source>
        <strain evidence="2">ChiHcec3-11533</strain>
    </source>
</reference>
<gene>
    <name evidence="2" type="ORF">IAB02_00015</name>
</gene>
<dbReference type="AlphaFoldDB" id="A0A9D1IBS6"/>
<proteinExistence type="predicted"/>
<evidence type="ECO:0000256" key="1">
    <source>
        <dbReference type="SAM" id="Phobius"/>
    </source>
</evidence>
<dbReference type="EMBL" id="DVMU01000001">
    <property type="protein sequence ID" value="HIU32924.1"/>
    <property type="molecule type" value="Genomic_DNA"/>
</dbReference>
<reference evidence="2" key="2">
    <citation type="journal article" date="2021" name="PeerJ">
        <title>Extensive microbial diversity within the chicken gut microbiome revealed by metagenomics and culture.</title>
        <authorList>
            <person name="Gilroy R."/>
            <person name="Ravi A."/>
            <person name="Getino M."/>
            <person name="Pursley I."/>
            <person name="Horton D.L."/>
            <person name="Alikhan N.F."/>
            <person name="Baker D."/>
            <person name="Gharbi K."/>
            <person name="Hall N."/>
            <person name="Watson M."/>
            <person name="Adriaenssens E.M."/>
            <person name="Foster-Nyarko E."/>
            <person name="Jarju S."/>
            <person name="Secka A."/>
            <person name="Antonio M."/>
            <person name="Oren A."/>
            <person name="Chaudhuri R.R."/>
            <person name="La Ragione R."/>
            <person name="Hildebrand F."/>
            <person name="Pallen M.J."/>
        </authorList>
    </citation>
    <scope>NUCLEOTIDE SEQUENCE</scope>
    <source>
        <strain evidence="2">ChiHcec3-11533</strain>
    </source>
</reference>
<evidence type="ECO:0000313" key="2">
    <source>
        <dbReference type="EMBL" id="HIU32924.1"/>
    </source>
</evidence>
<name>A0A9D1IBS6_9FIRM</name>
<accession>A0A9D1IBS6</accession>
<keyword evidence="1" id="KW-0812">Transmembrane</keyword>
<comment type="caution">
    <text evidence="2">The sequence shown here is derived from an EMBL/GenBank/DDBJ whole genome shotgun (WGS) entry which is preliminary data.</text>
</comment>
<organism evidence="2 3">
    <name type="scientific">Candidatus Pullichristensenella excrementigallinarum</name>
    <dbReference type="NCBI Taxonomy" id="2840907"/>
    <lineage>
        <taxon>Bacteria</taxon>
        <taxon>Bacillati</taxon>
        <taxon>Bacillota</taxon>
        <taxon>Clostridia</taxon>
        <taxon>Candidatus Pullichristensenella</taxon>
    </lineage>
</organism>
<feature type="transmembrane region" description="Helical" evidence="1">
    <location>
        <begin position="66"/>
        <end position="83"/>
    </location>
</feature>
<evidence type="ECO:0000313" key="3">
    <source>
        <dbReference type="Proteomes" id="UP000824072"/>
    </source>
</evidence>
<dbReference type="Proteomes" id="UP000824072">
    <property type="component" value="Unassembled WGS sequence"/>
</dbReference>
<feature type="transmembrane region" description="Helical" evidence="1">
    <location>
        <begin position="38"/>
        <end position="60"/>
    </location>
</feature>
<protein>
    <submittedName>
        <fullName evidence="2">Uncharacterized protein</fullName>
    </submittedName>
</protein>
<keyword evidence="1" id="KW-0472">Membrane</keyword>
<sequence>MFVRIKVPVRYTYKEYPFCPEATAYSRKLARRKAEKRGILFAVLGCLAMMVAFIAFMKVYPESNEGFVLFAIVLGIWAGLDANRMINKWYEMRIEQELKRALQENGLNTSNVQL</sequence>
<keyword evidence="1" id="KW-1133">Transmembrane helix</keyword>